<dbReference type="Proteomes" id="UP000699691">
    <property type="component" value="Unassembled WGS sequence"/>
</dbReference>
<proteinExistence type="predicted"/>
<evidence type="ECO:0000313" key="1">
    <source>
        <dbReference type="EMBL" id="MCA9397407.1"/>
    </source>
</evidence>
<protein>
    <recommendedName>
        <fullName evidence="3">Methyltransferase domain-containing protein</fullName>
    </recommendedName>
</protein>
<gene>
    <name evidence="1" type="ORF">KC573_01145</name>
</gene>
<organism evidence="1 2">
    <name type="scientific">candidate division WWE3 bacterium</name>
    <dbReference type="NCBI Taxonomy" id="2053526"/>
    <lineage>
        <taxon>Bacteria</taxon>
        <taxon>Katanobacteria</taxon>
    </lineage>
</organism>
<dbReference type="SUPFAM" id="SSF53335">
    <property type="entry name" value="S-adenosyl-L-methionine-dependent methyltransferases"/>
    <property type="match status" value="1"/>
</dbReference>
<dbReference type="EMBL" id="JAGQKY010000032">
    <property type="protein sequence ID" value="MCA9397407.1"/>
    <property type="molecule type" value="Genomic_DNA"/>
</dbReference>
<dbReference type="AlphaFoldDB" id="A0A955RWT5"/>
<reference evidence="1" key="1">
    <citation type="submission" date="2020-04" db="EMBL/GenBank/DDBJ databases">
        <authorList>
            <person name="Zhang T."/>
        </authorList>
    </citation>
    <scope>NUCLEOTIDE SEQUENCE</scope>
    <source>
        <strain evidence="1">HKST-UBA02</strain>
    </source>
</reference>
<accession>A0A955RWT5</accession>
<name>A0A955RWT5_UNCKA</name>
<dbReference type="CDD" id="cd02440">
    <property type="entry name" value="AdoMet_MTases"/>
    <property type="match status" value="1"/>
</dbReference>
<evidence type="ECO:0008006" key="3">
    <source>
        <dbReference type="Google" id="ProtNLM"/>
    </source>
</evidence>
<sequence length="254" mass="29581">MSSIDRLRALYAASSKHSNYQILSKKLAVAMGEDSIEVKSRYEKERLDYLTRYLDFNKKRILDIGGNTGYFTFEMIELGASCVHHYEGSKYHSEFVRLASEYLNCDDRIITTNKYYCFDNTDGDKYQITLLLNVLHHLGDDYGNKNLSIEKAKILMLDQLNYMSDKTDEIVFQLGFCWKGNRNDGLFTNGTKKELIDFITEGTRKKWDILHIGIPVLCNRVIKYQDLNERSIVRDDSLGEFLNRPLFIMRSKLS</sequence>
<comment type="caution">
    <text evidence="1">The sequence shown here is derived from an EMBL/GenBank/DDBJ whole genome shotgun (WGS) entry which is preliminary data.</text>
</comment>
<dbReference type="InterPro" id="IPR029063">
    <property type="entry name" value="SAM-dependent_MTases_sf"/>
</dbReference>
<dbReference type="Gene3D" id="3.40.50.150">
    <property type="entry name" value="Vaccinia Virus protein VP39"/>
    <property type="match status" value="1"/>
</dbReference>
<evidence type="ECO:0000313" key="2">
    <source>
        <dbReference type="Proteomes" id="UP000699691"/>
    </source>
</evidence>
<reference evidence="1" key="2">
    <citation type="journal article" date="2021" name="Microbiome">
        <title>Successional dynamics and alternative stable states in a saline activated sludge microbial community over 9 years.</title>
        <authorList>
            <person name="Wang Y."/>
            <person name="Ye J."/>
            <person name="Ju F."/>
            <person name="Liu L."/>
            <person name="Boyd J.A."/>
            <person name="Deng Y."/>
            <person name="Parks D.H."/>
            <person name="Jiang X."/>
            <person name="Yin X."/>
            <person name="Woodcroft B.J."/>
            <person name="Tyson G.W."/>
            <person name="Hugenholtz P."/>
            <person name="Polz M.F."/>
            <person name="Zhang T."/>
        </authorList>
    </citation>
    <scope>NUCLEOTIDE SEQUENCE</scope>
    <source>
        <strain evidence="1">HKST-UBA02</strain>
    </source>
</reference>